<dbReference type="Ensembl" id="ENSPCET00000004535.1">
    <property type="protein sequence ID" value="ENSPCEP00000004390.1"/>
    <property type="gene ID" value="ENSPCEG00000003539.1"/>
</dbReference>
<feature type="compositionally biased region" description="Polar residues" evidence="4">
    <location>
        <begin position="202"/>
        <end position="211"/>
    </location>
</feature>
<dbReference type="GO" id="GO:1900029">
    <property type="term" value="P:positive regulation of ruffle assembly"/>
    <property type="evidence" value="ECO:0007669"/>
    <property type="project" value="TreeGrafter"/>
</dbReference>
<proteinExistence type="inferred from homology"/>
<dbReference type="Proteomes" id="UP000694393">
    <property type="component" value="Unplaced"/>
</dbReference>
<evidence type="ECO:0000313" key="7">
    <source>
        <dbReference type="Proteomes" id="UP000694393"/>
    </source>
</evidence>
<dbReference type="PRINTS" id="PR00452">
    <property type="entry name" value="SH3DOMAIN"/>
</dbReference>
<dbReference type="InterPro" id="IPR033928">
    <property type="entry name" value="EPS8_PTB"/>
</dbReference>
<feature type="compositionally biased region" description="Polar residues" evidence="4">
    <location>
        <begin position="440"/>
        <end position="460"/>
    </location>
</feature>
<dbReference type="InterPro" id="IPR011993">
    <property type="entry name" value="PH-like_dom_sf"/>
</dbReference>
<feature type="region of interest" description="Disordered" evidence="4">
    <location>
        <begin position="202"/>
        <end position="274"/>
    </location>
</feature>
<comment type="similarity">
    <text evidence="1">Belongs to the EPS8 family.</text>
</comment>
<dbReference type="InterPro" id="IPR013761">
    <property type="entry name" value="SAM/pointed_sf"/>
</dbReference>
<dbReference type="InterPro" id="IPR001452">
    <property type="entry name" value="SH3_domain"/>
</dbReference>
<evidence type="ECO:0000313" key="6">
    <source>
        <dbReference type="Ensembl" id="ENSPCEP00000004390.1"/>
    </source>
</evidence>
<dbReference type="GO" id="GO:0032587">
    <property type="term" value="C:ruffle membrane"/>
    <property type="evidence" value="ECO:0007669"/>
    <property type="project" value="TreeGrafter"/>
</dbReference>
<dbReference type="Pfam" id="PF08416">
    <property type="entry name" value="PTB"/>
    <property type="match status" value="1"/>
</dbReference>
<reference evidence="6" key="1">
    <citation type="submission" date="2025-08" db="UniProtKB">
        <authorList>
            <consortium name="Ensembl"/>
        </authorList>
    </citation>
    <scope>IDENTIFICATION</scope>
</reference>
<sequence>MMTDHSGHQIESEHSEVSNGGLDLISDDNMRRPSSKAIYHHRKDYTVSTLKEQSNLQQRVEHLVTINLDAKGIRGMDDCVTQLKMMEAQGRVWGQNMILHVKDHKLLLCDTETKEELESYPLECIQECNAILNHCIHNSILAVTVWEQSQHGSSIIFFQCEQLGAELMKANLEKAIKEWKVERGNQDMHRNNLETVVPLQSQAPLSSNPLHPTQERRPPDPDPFMAPSPGERQSQDQMLRNPPASMDSVPDQPRPAKLRDEWTDPSQQAKRDLDRDTAILNHVLSDMELFVGKLREASGTLNTKKRKSKKVDRGALPPQPEFEACFQKIKYAFNLLGKLKPNLQQLNATDLVRLIFSSILSPILSSCPWAHMAPSIVSPLLTEAAIDLLEESLEKEDSDLWKRLGKAWNTARADYPDGQSIPPYIPTFSDGWVPLPPAQRENSSNTARQAMGNRNRSSSRAPPGPPKLMKAMYDFHARNEKELTVMKGELLQILDQRRKWWLTRNTTGRRGYIPNNIVEAVDQETPMENGMNPAPRSSPGLQQNSTPAEVIAWLRDMGFSKITVSSLGVLNGSQLLRMSQEEVTTVCPEEGRQVFFKLLAVKSSLGISPQD</sequence>
<dbReference type="Gene3D" id="1.10.150.50">
    <property type="entry name" value="Transcription Factor, Ets-1"/>
    <property type="match status" value="1"/>
</dbReference>
<evidence type="ECO:0000256" key="4">
    <source>
        <dbReference type="SAM" id="MobiDB-lite"/>
    </source>
</evidence>
<dbReference type="Gene3D" id="2.30.29.30">
    <property type="entry name" value="Pleckstrin-homology domain (PH domain)/Phosphotyrosine-binding domain (PTB)"/>
    <property type="match status" value="1"/>
</dbReference>
<evidence type="ECO:0000256" key="1">
    <source>
        <dbReference type="ARBA" id="ARBA00006197"/>
    </source>
</evidence>
<dbReference type="InterPro" id="IPR036028">
    <property type="entry name" value="SH3-like_dom_sf"/>
</dbReference>
<evidence type="ECO:0000259" key="5">
    <source>
        <dbReference type="PROSITE" id="PS50002"/>
    </source>
</evidence>
<feature type="region of interest" description="Disordered" evidence="4">
    <location>
        <begin position="1"/>
        <end position="29"/>
    </location>
</feature>
<dbReference type="Gene3D" id="2.30.30.40">
    <property type="entry name" value="SH3 Domains"/>
    <property type="match status" value="1"/>
</dbReference>
<dbReference type="GO" id="GO:0035023">
    <property type="term" value="P:regulation of Rho protein signal transduction"/>
    <property type="evidence" value="ECO:0007669"/>
    <property type="project" value="TreeGrafter"/>
</dbReference>
<dbReference type="Pfam" id="PF22975">
    <property type="entry name" value="EPS8_2nd"/>
    <property type="match status" value="1"/>
</dbReference>
<dbReference type="SUPFAM" id="SSF47769">
    <property type="entry name" value="SAM/Pointed domain"/>
    <property type="match status" value="1"/>
</dbReference>
<dbReference type="CDD" id="cd01210">
    <property type="entry name" value="PTB_EPS8"/>
    <property type="match status" value="1"/>
</dbReference>
<dbReference type="SUPFAM" id="SSF50729">
    <property type="entry name" value="PH domain-like"/>
    <property type="match status" value="1"/>
</dbReference>
<dbReference type="PANTHER" id="PTHR12287:SF22">
    <property type="entry name" value="EPIDERMAL GROWTH FACTOR RECEPTOR KINASE SUBSTRATE 8-LIKE PROTEIN 3"/>
    <property type="match status" value="1"/>
</dbReference>
<evidence type="ECO:0000256" key="2">
    <source>
        <dbReference type="ARBA" id="ARBA00022443"/>
    </source>
</evidence>
<feature type="domain" description="SH3" evidence="5">
    <location>
        <begin position="464"/>
        <end position="523"/>
    </location>
</feature>
<dbReference type="InterPro" id="IPR041418">
    <property type="entry name" value="SAM_3"/>
</dbReference>
<dbReference type="InterPro" id="IPR013625">
    <property type="entry name" value="PTB"/>
</dbReference>
<feature type="compositionally biased region" description="Basic and acidic residues" evidence="4">
    <location>
        <begin position="1"/>
        <end position="16"/>
    </location>
</feature>
<dbReference type="InterPro" id="IPR039801">
    <property type="entry name" value="EPS8-like"/>
</dbReference>
<accession>A0A8C8RFN8</accession>
<dbReference type="InterPro" id="IPR055093">
    <property type="entry name" value="EPS8_2nd"/>
</dbReference>
<organism evidence="6 7">
    <name type="scientific">Pelusios castaneus</name>
    <name type="common">West African mud turtle</name>
    <dbReference type="NCBI Taxonomy" id="367368"/>
    <lineage>
        <taxon>Eukaryota</taxon>
        <taxon>Metazoa</taxon>
        <taxon>Chordata</taxon>
        <taxon>Craniata</taxon>
        <taxon>Vertebrata</taxon>
        <taxon>Euteleostomi</taxon>
        <taxon>Archelosauria</taxon>
        <taxon>Testudinata</taxon>
        <taxon>Testudines</taxon>
        <taxon>Pleurodira</taxon>
        <taxon>Pelomedusidae</taxon>
        <taxon>Pelusios</taxon>
    </lineage>
</organism>
<reference evidence="6" key="2">
    <citation type="submission" date="2025-09" db="UniProtKB">
        <authorList>
            <consortium name="Ensembl"/>
        </authorList>
    </citation>
    <scope>IDENTIFICATION</scope>
</reference>
<evidence type="ECO:0000256" key="3">
    <source>
        <dbReference type="PROSITE-ProRule" id="PRU00192"/>
    </source>
</evidence>
<dbReference type="Pfam" id="PF00018">
    <property type="entry name" value="SH3_1"/>
    <property type="match status" value="1"/>
</dbReference>
<protein>
    <submittedName>
        <fullName evidence="6">EPS8 like 3</fullName>
    </submittedName>
</protein>
<dbReference type="GO" id="GO:0031982">
    <property type="term" value="C:vesicle"/>
    <property type="evidence" value="ECO:0007669"/>
    <property type="project" value="TreeGrafter"/>
</dbReference>
<keyword evidence="7" id="KW-1185">Reference proteome</keyword>
<dbReference type="PROSITE" id="PS50002">
    <property type="entry name" value="SH3"/>
    <property type="match status" value="1"/>
</dbReference>
<dbReference type="GO" id="GO:0007266">
    <property type="term" value="P:Rho protein signal transduction"/>
    <property type="evidence" value="ECO:0007669"/>
    <property type="project" value="TreeGrafter"/>
</dbReference>
<name>A0A8C8RFN8_9SAUR</name>
<keyword evidence="2 3" id="KW-0728">SH3 domain</keyword>
<dbReference type="GO" id="GO:0003779">
    <property type="term" value="F:actin binding"/>
    <property type="evidence" value="ECO:0007669"/>
    <property type="project" value="TreeGrafter"/>
</dbReference>
<dbReference type="Pfam" id="PF18016">
    <property type="entry name" value="SAM_3"/>
    <property type="match status" value="1"/>
</dbReference>
<dbReference type="SUPFAM" id="SSF50044">
    <property type="entry name" value="SH3-domain"/>
    <property type="match status" value="1"/>
</dbReference>
<dbReference type="SMART" id="SM00326">
    <property type="entry name" value="SH3"/>
    <property type="match status" value="1"/>
</dbReference>
<feature type="region of interest" description="Disordered" evidence="4">
    <location>
        <begin position="435"/>
        <end position="467"/>
    </location>
</feature>
<dbReference type="PANTHER" id="PTHR12287">
    <property type="entry name" value="EPIDERMAL GROWTH FACTOR RECEPTOR KINASE SUBSTRATE EPS8-RELATED PROTEIN"/>
    <property type="match status" value="1"/>
</dbReference>
<dbReference type="AlphaFoldDB" id="A0A8C8RFN8"/>